<dbReference type="AlphaFoldDB" id="A0A9P6A5W2"/>
<evidence type="ECO:0000256" key="1">
    <source>
        <dbReference type="SAM" id="SignalP"/>
    </source>
</evidence>
<evidence type="ECO:0000313" key="2">
    <source>
        <dbReference type="EMBL" id="KAF9497776.1"/>
    </source>
</evidence>
<comment type="caution">
    <text evidence="2">The sequence shown here is derived from an EMBL/GenBank/DDBJ whole genome shotgun (WGS) entry which is preliminary data.</text>
</comment>
<dbReference type="Proteomes" id="UP000807025">
    <property type="component" value="Unassembled WGS sequence"/>
</dbReference>
<keyword evidence="1" id="KW-0732">Signal</keyword>
<dbReference type="EMBL" id="MU154541">
    <property type="protein sequence ID" value="KAF9497776.1"/>
    <property type="molecule type" value="Genomic_DNA"/>
</dbReference>
<feature type="signal peptide" evidence="1">
    <location>
        <begin position="1"/>
        <end position="18"/>
    </location>
</feature>
<keyword evidence="3" id="KW-1185">Reference proteome</keyword>
<name>A0A9P6A5W2_PLEER</name>
<sequence>MRFTALFAPIVLAAAVFAETTVCGFDATAANPGLGGILDIISQLTGILGILNGLPLIGTLLPGLNLGGLLGTLNAMKVPNNLCELSGGIAVNLRVNEIFSSTASVGKTLTISLRNRHGLPRSGSSSSTR</sequence>
<evidence type="ECO:0000313" key="3">
    <source>
        <dbReference type="Proteomes" id="UP000807025"/>
    </source>
</evidence>
<organism evidence="2 3">
    <name type="scientific">Pleurotus eryngii</name>
    <name type="common">Boletus of the steppes</name>
    <dbReference type="NCBI Taxonomy" id="5323"/>
    <lineage>
        <taxon>Eukaryota</taxon>
        <taxon>Fungi</taxon>
        <taxon>Dikarya</taxon>
        <taxon>Basidiomycota</taxon>
        <taxon>Agaricomycotina</taxon>
        <taxon>Agaricomycetes</taxon>
        <taxon>Agaricomycetidae</taxon>
        <taxon>Agaricales</taxon>
        <taxon>Pleurotineae</taxon>
        <taxon>Pleurotaceae</taxon>
        <taxon>Pleurotus</taxon>
    </lineage>
</organism>
<accession>A0A9P6A5W2</accession>
<reference evidence="2" key="1">
    <citation type="submission" date="2020-11" db="EMBL/GenBank/DDBJ databases">
        <authorList>
            <consortium name="DOE Joint Genome Institute"/>
            <person name="Ahrendt S."/>
            <person name="Riley R."/>
            <person name="Andreopoulos W."/>
            <person name="Labutti K."/>
            <person name="Pangilinan J."/>
            <person name="Ruiz-Duenas F.J."/>
            <person name="Barrasa J.M."/>
            <person name="Sanchez-Garcia M."/>
            <person name="Camarero S."/>
            <person name="Miyauchi S."/>
            <person name="Serrano A."/>
            <person name="Linde D."/>
            <person name="Babiker R."/>
            <person name="Drula E."/>
            <person name="Ayuso-Fernandez I."/>
            <person name="Pacheco R."/>
            <person name="Padilla G."/>
            <person name="Ferreira P."/>
            <person name="Barriuso J."/>
            <person name="Kellner H."/>
            <person name="Castanera R."/>
            <person name="Alfaro M."/>
            <person name="Ramirez L."/>
            <person name="Pisabarro A.G."/>
            <person name="Kuo A."/>
            <person name="Tritt A."/>
            <person name="Lipzen A."/>
            <person name="He G."/>
            <person name="Yan M."/>
            <person name="Ng V."/>
            <person name="Cullen D."/>
            <person name="Martin F."/>
            <person name="Rosso M.-N."/>
            <person name="Henrissat B."/>
            <person name="Hibbett D."/>
            <person name="Martinez A.T."/>
            <person name="Grigoriev I.V."/>
        </authorList>
    </citation>
    <scope>NUCLEOTIDE SEQUENCE</scope>
    <source>
        <strain evidence="2">ATCC 90797</strain>
    </source>
</reference>
<feature type="chain" id="PRO_5040435148" description="Hydrophobin" evidence="1">
    <location>
        <begin position="19"/>
        <end position="129"/>
    </location>
</feature>
<evidence type="ECO:0008006" key="4">
    <source>
        <dbReference type="Google" id="ProtNLM"/>
    </source>
</evidence>
<proteinExistence type="predicted"/>
<protein>
    <recommendedName>
        <fullName evidence="4">Hydrophobin</fullName>
    </recommendedName>
</protein>
<gene>
    <name evidence="2" type="ORF">BDN71DRAFT_1429211</name>
</gene>
<dbReference type="OrthoDB" id="3040989at2759"/>